<evidence type="ECO:0000256" key="4">
    <source>
        <dbReference type="ARBA" id="ARBA00022801"/>
    </source>
</evidence>
<dbReference type="Gene3D" id="3.90.1720.10">
    <property type="entry name" value="endopeptidase domain like (from Nostoc punctiforme)"/>
    <property type="match status" value="1"/>
</dbReference>
<dbReference type="RefSeq" id="WP_173290258.1">
    <property type="nucleotide sequence ID" value="NZ_AP021888.1"/>
</dbReference>
<keyword evidence="7" id="KW-0121">Carboxypeptidase</keyword>
<dbReference type="PROSITE" id="PS51935">
    <property type="entry name" value="NLPC_P60"/>
    <property type="match status" value="1"/>
</dbReference>
<dbReference type="KEGG" id="tzo:THMIRHAT_03940"/>
<dbReference type="SUPFAM" id="SSF54001">
    <property type="entry name" value="Cysteine proteinases"/>
    <property type="match status" value="1"/>
</dbReference>
<evidence type="ECO:0000259" key="6">
    <source>
        <dbReference type="PROSITE" id="PS51935"/>
    </source>
</evidence>
<dbReference type="PANTHER" id="PTHR47360">
    <property type="entry name" value="MUREIN DD-ENDOPEPTIDASE MEPS/MUREIN LD-CARBOXYPEPTIDASE"/>
    <property type="match status" value="1"/>
</dbReference>
<protein>
    <submittedName>
        <fullName evidence="7">Bifunctional murein DD-endopeptidase/murein LD-carboxypeptidase</fullName>
    </submittedName>
</protein>
<evidence type="ECO:0000256" key="2">
    <source>
        <dbReference type="ARBA" id="ARBA00022670"/>
    </source>
</evidence>
<evidence type="ECO:0000256" key="3">
    <source>
        <dbReference type="ARBA" id="ARBA00022729"/>
    </source>
</evidence>
<dbReference type="InterPro" id="IPR038765">
    <property type="entry name" value="Papain-like_cys_pep_sf"/>
</dbReference>
<organism evidence="7 8">
    <name type="scientific">Thiosulfativibrio zosterae</name>
    <dbReference type="NCBI Taxonomy" id="2675053"/>
    <lineage>
        <taxon>Bacteria</taxon>
        <taxon>Pseudomonadati</taxon>
        <taxon>Pseudomonadota</taxon>
        <taxon>Gammaproteobacteria</taxon>
        <taxon>Thiotrichales</taxon>
        <taxon>Piscirickettsiaceae</taxon>
        <taxon>Thiosulfativibrio</taxon>
    </lineage>
</organism>
<keyword evidence="3" id="KW-0732">Signal</keyword>
<keyword evidence="4" id="KW-0378">Hydrolase</keyword>
<proteinExistence type="inferred from homology"/>
<dbReference type="AlphaFoldDB" id="A0A6F8PKP7"/>
<keyword evidence="5" id="KW-0788">Thiol protease</keyword>
<dbReference type="Pfam" id="PF00877">
    <property type="entry name" value="NLPC_P60"/>
    <property type="match status" value="1"/>
</dbReference>
<feature type="domain" description="NlpC/P60" evidence="6">
    <location>
        <begin position="62"/>
        <end position="182"/>
    </location>
</feature>
<evidence type="ECO:0000256" key="5">
    <source>
        <dbReference type="ARBA" id="ARBA00022807"/>
    </source>
</evidence>
<dbReference type="InterPro" id="IPR052062">
    <property type="entry name" value="Murein_DD/LD_carboxypeptidase"/>
</dbReference>
<evidence type="ECO:0000256" key="1">
    <source>
        <dbReference type="ARBA" id="ARBA00007074"/>
    </source>
</evidence>
<dbReference type="EMBL" id="AP021888">
    <property type="protein sequence ID" value="BBP42648.1"/>
    <property type="molecule type" value="Genomic_DNA"/>
</dbReference>
<gene>
    <name evidence="7" type="primary">spr</name>
    <name evidence="7" type="ORF">THMIRHAT_03940</name>
</gene>
<dbReference type="PANTHER" id="PTHR47360:SF1">
    <property type="entry name" value="ENDOPEPTIDASE NLPC-RELATED"/>
    <property type="match status" value="1"/>
</dbReference>
<reference evidence="8" key="1">
    <citation type="submission" date="2019-11" db="EMBL/GenBank/DDBJ databases">
        <title>Isolation and characterization of two novel species in the genus Thiomicrorhabdus.</title>
        <authorList>
            <person name="Mochizuki J."/>
            <person name="Kojima H."/>
            <person name="Fukui M."/>
        </authorList>
    </citation>
    <scope>NUCLEOTIDE SEQUENCE [LARGE SCALE GENOMIC DNA]</scope>
    <source>
        <strain evidence="8">AkT22</strain>
    </source>
</reference>
<evidence type="ECO:0000313" key="7">
    <source>
        <dbReference type="EMBL" id="BBP42648.1"/>
    </source>
</evidence>
<dbReference type="GO" id="GO:0006508">
    <property type="term" value="P:proteolysis"/>
    <property type="evidence" value="ECO:0007669"/>
    <property type="project" value="UniProtKB-KW"/>
</dbReference>
<keyword evidence="8" id="KW-1185">Reference proteome</keyword>
<comment type="similarity">
    <text evidence="1">Belongs to the peptidase C40 family.</text>
</comment>
<dbReference type="GO" id="GO:0008234">
    <property type="term" value="F:cysteine-type peptidase activity"/>
    <property type="evidence" value="ECO:0007669"/>
    <property type="project" value="UniProtKB-KW"/>
</dbReference>
<dbReference type="InterPro" id="IPR000064">
    <property type="entry name" value="NLP_P60_dom"/>
</dbReference>
<dbReference type="Proteomes" id="UP000501466">
    <property type="component" value="Chromosome"/>
</dbReference>
<name>A0A6F8PKP7_9GAMM</name>
<dbReference type="GO" id="GO:0004180">
    <property type="term" value="F:carboxypeptidase activity"/>
    <property type="evidence" value="ECO:0007669"/>
    <property type="project" value="UniProtKB-KW"/>
</dbReference>
<evidence type="ECO:0000313" key="8">
    <source>
        <dbReference type="Proteomes" id="UP000501466"/>
    </source>
</evidence>
<keyword evidence="2" id="KW-0645">Protease</keyword>
<accession>A0A6F8PKP7</accession>
<sequence>MFLFAKPNQASAVPLLPKLSLCCVLVALSLSQLSGCSTTSRIHHATVTPLKVTKPVDLNNTRLVKQKLLDQYRVWKGTPYLYGGDNQKGIDCSAFVQRTFAEKLGHRLPRTTLAQVKVGKTIAKKALKPGDIVFFRTGRNSRHNGIYLGNQQFIHASSSKGITISNLQNVYWQKTYWKAIRL</sequence>